<evidence type="ECO:0000313" key="1">
    <source>
        <dbReference type="EMBL" id="QOZ71885.1"/>
    </source>
</evidence>
<reference evidence="1 2" key="1">
    <citation type="submission" date="2018-06" db="EMBL/GenBank/DDBJ databases">
        <title>Comparative genomics of Bradyrhizobium nodulating Arachidis hypogaea.</title>
        <authorList>
            <person name="Li Y."/>
        </authorList>
    </citation>
    <scope>NUCLEOTIDE SEQUENCE [LARGE SCALE GENOMIC DNA]</scope>
    <source>
        <strain evidence="1 2">CCBAU 051107</strain>
    </source>
</reference>
<name>A0AAE7NXA1_9BRAD</name>
<organism evidence="1 2">
    <name type="scientific">Bradyrhizobium arachidis</name>
    <dbReference type="NCBI Taxonomy" id="858423"/>
    <lineage>
        <taxon>Bacteria</taxon>
        <taxon>Pseudomonadati</taxon>
        <taxon>Pseudomonadota</taxon>
        <taxon>Alphaproteobacteria</taxon>
        <taxon>Hyphomicrobiales</taxon>
        <taxon>Nitrobacteraceae</taxon>
        <taxon>Bradyrhizobium</taxon>
    </lineage>
</organism>
<dbReference type="KEGG" id="barh:WN72_40570"/>
<dbReference type="EMBL" id="CP030050">
    <property type="protein sequence ID" value="QOZ71885.1"/>
    <property type="molecule type" value="Genomic_DNA"/>
</dbReference>
<evidence type="ECO:0008006" key="3">
    <source>
        <dbReference type="Google" id="ProtNLM"/>
    </source>
</evidence>
<dbReference type="Proteomes" id="UP000594015">
    <property type="component" value="Chromosome"/>
</dbReference>
<dbReference type="AlphaFoldDB" id="A0AAE7NXA1"/>
<gene>
    <name evidence="1" type="ORF">WN72_40570</name>
</gene>
<accession>A0AAE7NXA1</accession>
<evidence type="ECO:0000313" key="2">
    <source>
        <dbReference type="Proteomes" id="UP000594015"/>
    </source>
</evidence>
<sequence>MDFSAALERIHDHIENDRVENAVMACLRVARASKDSLFASIFLRELYPSKNEIARALFTETQHLNDEAKKFIFERSLERFLELHTIEGVDPDTSKAEGDRANVLMAAAGEIESEIKRWQDTLADLVPPPGLSQYDMAEFTASAMEQKGIVRTRLAGLHTIKARLKTRCLNYALEIERQLEAGRQQDNFLHSVQGEVHNYFKGRSDDVVQKLIKASQLAASKDGEDCALVLTEVRRAMKGAADLFWPVTSEEPVTCADGQQRKLGDQQYLNRLQEFMRVKLRNSSARDLLMAELDHLDVFFRRLNDLASKGVHAEVTVAEARQGLVSLYFFLSNVIRHLVSAEPQTA</sequence>
<protein>
    <recommendedName>
        <fullName evidence="3">AbiTii domain-containing protein</fullName>
    </recommendedName>
</protein>
<proteinExistence type="predicted"/>
<dbReference type="RefSeq" id="WP_092217693.1">
    <property type="nucleotide sequence ID" value="NZ_CP030050.1"/>
</dbReference>